<dbReference type="OrthoDB" id="407721at2759"/>
<dbReference type="SUPFAM" id="SSF56300">
    <property type="entry name" value="Metallo-dependent phosphatases"/>
    <property type="match status" value="1"/>
</dbReference>
<evidence type="ECO:0000256" key="3">
    <source>
        <dbReference type="ARBA" id="ARBA00022801"/>
    </source>
</evidence>
<dbReference type="PANTHER" id="PTHR22953">
    <property type="entry name" value="ACID PHOSPHATASE RELATED"/>
    <property type="match status" value="1"/>
</dbReference>
<evidence type="ECO:0000259" key="8">
    <source>
        <dbReference type="Pfam" id="PF14008"/>
    </source>
</evidence>
<dbReference type="PANTHER" id="PTHR22953:SF153">
    <property type="entry name" value="PURPLE ACID PHOSPHATASE"/>
    <property type="match status" value="1"/>
</dbReference>
<dbReference type="SUPFAM" id="SSF49363">
    <property type="entry name" value="Purple acid phosphatase, N-terminal domain"/>
    <property type="match status" value="1"/>
</dbReference>
<comment type="catalytic activity">
    <reaction evidence="5">
        <text>a phosphate monoester + H2O = an alcohol + phosphate</text>
        <dbReference type="Rhea" id="RHEA:15017"/>
        <dbReference type="ChEBI" id="CHEBI:15377"/>
        <dbReference type="ChEBI" id="CHEBI:30879"/>
        <dbReference type="ChEBI" id="CHEBI:43474"/>
        <dbReference type="ChEBI" id="CHEBI:67140"/>
        <dbReference type="EC" id="3.1.3.2"/>
    </reaction>
</comment>
<dbReference type="InterPro" id="IPR008963">
    <property type="entry name" value="Purple_acid_Pase-like_N"/>
</dbReference>
<accession>A0A830HZ12</accession>
<evidence type="ECO:0000256" key="5">
    <source>
        <dbReference type="RuleBase" id="RU361203"/>
    </source>
</evidence>
<dbReference type="Pfam" id="PF00149">
    <property type="entry name" value="Metallophos"/>
    <property type="match status" value="1"/>
</dbReference>
<evidence type="ECO:0000259" key="7">
    <source>
        <dbReference type="Pfam" id="PF00149"/>
    </source>
</evidence>
<comment type="caution">
    <text evidence="9">The sequence shown here is derived from an EMBL/GenBank/DDBJ whole genome shotgun (WGS) entry which is preliminary data.</text>
</comment>
<feature type="domain" description="Purple acid phosphatase C-terminal" evidence="8">
    <location>
        <begin position="433"/>
        <end position="488"/>
    </location>
</feature>
<protein>
    <recommendedName>
        <fullName evidence="5">Purple acid phosphatase</fullName>
        <ecNumber evidence="5">3.1.3.2</ecNumber>
    </recommendedName>
</protein>
<dbReference type="GO" id="GO:0046872">
    <property type="term" value="F:metal ion binding"/>
    <property type="evidence" value="ECO:0007669"/>
    <property type="project" value="InterPro"/>
</dbReference>
<dbReference type="InterPro" id="IPR004843">
    <property type="entry name" value="Calcineurin-like_PHP"/>
</dbReference>
<keyword evidence="10" id="KW-1185">Reference proteome</keyword>
<dbReference type="AlphaFoldDB" id="A0A830HZ12"/>
<sequence length="521" mass="56782">MHALSTAAGAAVVASTAYNAVAVVEPLPPPAVANREKIRLRSRRRTYMHLTGIAFMVIALICMTVSIFQHVVHLAPTKIQAGGAALVLPYNFVVALGGEDGYARVSFTTKAPAECTVSFGNDAAHLVGKVSLSWGGDVASYACQDTDPSWLWPFAWSKCGPIGYHSGYVNVVKIGPLQVNQFAYYQVRCGSDGTSSVQRFFMPAATVPAAGDKPVTLALIGDVGQTIHSNLTYHRVAAMKPHAIIDAGDLSYADCWQPRWDSYANMVEHLSQTTPWHSVPGNHEIEGVEDCGYAMMGGEFVPYKVRRARAMPFVESGSSDPLYYSFDVGGVHFVMLSSYSDYSPLSAQHAWLRRDLSRVNHTRTPFIVAVTHAPWYQTNIMHQGEGDAMKASMEGVLLEYGVHLVVSGHVHAYERVHAVSSGAVLNQKCGIQYVVVGDGGNREGVYPFPSADTAPEWSAYREAAYGHGSLKVFNSTHAQFQWHRGADAATATPADESWLVNNQVHDRHHPEARRSSLCHHV</sequence>
<dbReference type="EMBL" id="BNJQ01000040">
    <property type="protein sequence ID" value="GHP12344.1"/>
    <property type="molecule type" value="Genomic_DNA"/>
</dbReference>
<organism evidence="9 10">
    <name type="scientific">Pycnococcus provasolii</name>
    <dbReference type="NCBI Taxonomy" id="41880"/>
    <lineage>
        <taxon>Eukaryota</taxon>
        <taxon>Viridiplantae</taxon>
        <taxon>Chlorophyta</taxon>
        <taxon>Pseudoscourfieldiophyceae</taxon>
        <taxon>Pseudoscourfieldiales</taxon>
        <taxon>Pycnococcaceae</taxon>
        <taxon>Pycnococcus</taxon>
    </lineage>
</organism>
<keyword evidence="6" id="KW-0472">Membrane</keyword>
<dbReference type="GO" id="GO:0003993">
    <property type="term" value="F:acid phosphatase activity"/>
    <property type="evidence" value="ECO:0007669"/>
    <property type="project" value="UniProtKB-EC"/>
</dbReference>
<keyword evidence="2" id="KW-0732">Signal</keyword>
<reference evidence="9" key="1">
    <citation type="submission" date="2020-10" db="EMBL/GenBank/DDBJ databases">
        <title>Unveiling of a novel bifunctional photoreceptor, Dualchrome1, isolated from a cosmopolitan green alga.</title>
        <authorList>
            <person name="Suzuki S."/>
            <person name="Kawachi M."/>
        </authorList>
    </citation>
    <scope>NUCLEOTIDE SEQUENCE</scope>
    <source>
        <strain evidence="9">NIES 2893</strain>
    </source>
</reference>
<evidence type="ECO:0000256" key="2">
    <source>
        <dbReference type="ARBA" id="ARBA00022729"/>
    </source>
</evidence>
<dbReference type="InterPro" id="IPR039331">
    <property type="entry name" value="PAPs-like"/>
</dbReference>
<dbReference type="InterPro" id="IPR025733">
    <property type="entry name" value="PAPs_C"/>
</dbReference>
<comment type="similarity">
    <text evidence="1 5">Belongs to the metallophosphoesterase superfamily. Purple acid phosphatase family.</text>
</comment>
<feature type="transmembrane region" description="Helical" evidence="6">
    <location>
        <begin position="46"/>
        <end position="68"/>
    </location>
</feature>
<evidence type="ECO:0000256" key="6">
    <source>
        <dbReference type="SAM" id="Phobius"/>
    </source>
</evidence>
<gene>
    <name evidence="9" type="ORF">PPROV_001107200</name>
</gene>
<evidence type="ECO:0000256" key="4">
    <source>
        <dbReference type="ARBA" id="ARBA00023180"/>
    </source>
</evidence>
<keyword evidence="6" id="KW-0812">Transmembrane</keyword>
<evidence type="ECO:0000313" key="9">
    <source>
        <dbReference type="EMBL" id="GHP12344.1"/>
    </source>
</evidence>
<evidence type="ECO:0000256" key="1">
    <source>
        <dbReference type="ARBA" id="ARBA00008723"/>
    </source>
</evidence>
<dbReference type="EC" id="3.1.3.2" evidence="5"/>
<dbReference type="Proteomes" id="UP000660262">
    <property type="component" value="Unassembled WGS sequence"/>
</dbReference>
<dbReference type="InterPro" id="IPR029052">
    <property type="entry name" value="Metallo-depent_PP-like"/>
</dbReference>
<dbReference type="CDD" id="cd00839">
    <property type="entry name" value="MPP_PAPs"/>
    <property type="match status" value="1"/>
</dbReference>
<feature type="domain" description="Calcineurin-like phosphoesterase" evidence="7">
    <location>
        <begin position="216"/>
        <end position="413"/>
    </location>
</feature>
<dbReference type="InterPro" id="IPR041792">
    <property type="entry name" value="MPP_PAP"/>
</dbReference>
<dbReference type="Pfam" id="PF14008">
    <property type="entry name" value="Metallophos_C"/>
    <property type="match status" value="1"/>
</dbReference>
<name>A0A830HZ12_9CHLO</name>
<keyword evidence="4" id="KW-0325">Glycoprotein</keyword>
<dbReference type="Gene3D" id="3.60.21.10">
    <property type="match status" value="1"/>
</dbReference>
<keyword evidence="3 5" id="KW-0378">Hydrolase</keyword>
<keyword evidence="6" id="KW-1133">Transmembrane helix</keyword>
<evidence type="ECO:0000313" key="10">
    <source>
        <dbReference type="Proteomes" id="UP000660262"/>
    </source>
</evidence>
<proteinExistence type="inferred from homology"/>